<organism evidence="2 3">
    <name type="scientific">Puccinia striiformis</name>
    <dbReference type="NCBI Taxonomy" id="27350"/>
    <lineage>
        <taxon>Eukaryota</taxon>
        <taxon>Fungi</taxon>
        <taxon>Dikarya</taxon>
        <taxon>Basidiomycota</taxon>
        <taxon>Pucciniomycotina</taxon>
        <taxon>Pucciniomycetes</taxon>
        <taxon>Pucciniales</taxon>
        <taxon>Pucciniaceae</taxon>
        <taxon>Puccinia</taxon>
    </lineage>
</organism>
<keyword evidence="3" id="KW-1185">Reference proteome</keyword>
<dbReference type="Proteomes" id="UP000239156">
    <property type="component" value="Unassembled WGS sequence"/>
</dbReference>
<reference evidence="2" key="1">
    <citation type="submission" date="2017-12" db="EMBL/GenBank/DDBJ databases">
        <title>Gene loss provides genomic basis for host adaptation in cereal stripe rust fungi.</title>
        <authorList>
            <person name="Xia C."/>
        </authorList>
    </citation>
    <scope>NUCLEOTIDE SEQUENCE [LARGE SCALE GENOMIC DNA]</scope>
    <source>
        <strain evidence="2">93-210</strain>
    </source>
</reference>
<sequence length="134" mass="14598">MLLTQIMMAFSVLHQHIDSGAVATFVPKAPPPVSEPTLALGDLSHQLINSPSKAGKSDLDPFSKLDDTKSLGGTGDNIIGPKEYSGPVREPYGYEKVKLEDFPVQENWMEKNNNVFLNGGIPSKMVLYAPKDIN</sequence>
<gene>
    <name evidence="2" type="ORF">PSTT_08459</name>
</gene>
<evidence type="ECO:0000313" key="3">
    <source>
        <dbReference type="Proteomes" id="UP000239156"/>
    </source>
</evidence>
<dbReference type="VEuPathDB" id="FungiDB:PSHT_09692"/>
<feature type="compositionally biased region" description="Basic and acidic residues" evidence="1">
    <location>
        <begin position="55"/>
        <end position="69"/>
    </location>
</feature>
<feature type="region of interest" description="Disordered" evidence="1">
    <location>
        <begin position="49"/>
        <end position="84"/>
    </location>
</feature>
<protein>
    <submittedName>
        <fullName evidence="2">Uncharacterized protein</fullName>
    </submittedName>
</protein>
<evidence type="ECO:0000256" key="1">
    <source>
        <dbReference type="SAM" id="MobiDB-lite"/>
    </source>
</evidence>
<dbReference type="EMBL" id="PKSL01000077">
    <property type="protein sequence ID" value="POW07231.1"/>
    <property type="molecule type" value="Genomic_DNA"/>
</dbReference>
<dbReference type="AlphaFoldDB" id="A0A2S4VCI6"/>
<dbReference type="VEuPathDB" id="FungiDB:PSTT_08459"/>
<evidence type="ECO:0000313" key="2">
    <source>
        <dbReference type="EMBL" id="POW07231.1"/>
    </source>
</evidence>
<name>A0A2S4VCI6_9BASI</name>
<proteinExistence type="predicted"/>
<accession>A0A2S4VCI6</accession>
<comment type="caution">
    <text evidence="2">The sequence shown here is derived from an EMBL/GenBank/DDBJ whole genome shotgun (WGS) entry which is preliminary data.</text>
</comment>